<dbReference type="KEGG" id="acab:QRX50_09610"/>
<proteinExistence type="predicted"/>
<organism evidence="4 5">
    <name type="scientific">Amycolatopsis carbonis</name>
    <dbReference type="NCBI Taxonomy" id="715471"/>
    <lineage>
        <taxon>Bacteria</taxon>
        <taxon>Bacillati</taxon>
        <taxon>Actinomycetota</taxon>
        <taxon>Actinomycetes</taxon>
        <taxon>Pseudonocardiales</taxon>
        <taxon>Pseudonocardiaceae</taxon>
        <taxon>Amycolatopsis</taxon>
    </lineage>
</organism>
<evidence type="ECO:0000259" key="3">
    <source>
        <dbReference type="Pfam" id="PF12146"/>
    </source>
</evidence>
<evidence type="ECO:0000313" key="5">
    <source>
        <dbReference type="Proteomes" id="UP001236014"/>
    </source>
</evidence>
<feature type="compositionally biased region" description="Low complexity" evidence="1">
    <location>
        <begin position="33"/>
        <end position="59"/>
    </location>
</feature>
<keyword evidence="4" id="KW-0378">Hydrolase</keyword>
<evidence type="ECO:0000256" key="2">
    <source>
        <dbReference type="SAM" id="SignalP"/>
    </source>
</evidence>
<protein>
    <submittedName>
        <fullName evidence="4">Alpha/beta hydrolase</fullName>
    </submittedName>
</protein>
<dbReference type="InterPro" id="IPR050228">
    <property type="entry name" value="Carboxylesterase_BioH"/>
</dbReference>
<dbReference type="AlphaFoldDB" id="A0A9Y2IJM6"/>
<evidence type="ECO:0000256" key="1">
    <source>
        <dbReference type="SAM" id="MobiDB-lite"/>
    </source>
</evidence>
<keyword evidence="2" id="KW-0732">Signal</keyword>
<dbReference type="InterPro" id="IPR029058">
    <property type="entry name" value="AB_hydrolase_fold"/>
</dbReference>
<feature type="domain" description="Serine aminopeptidase S33" evidence="3">
    <location>
        <begin position="118"/>
        <end position="217"/>
    </location>
</feature>
<evidence type="ECO:0000313" key="4">
    <source>
        <dbReference type="EMBL" id="WIX80987.1"/>
    </source>
</evidence>
<dbReference type="PROSITE" id="PS51257">
    <property type="entry name" value="PROKAR_LIPOPROTEIN"/>
    <property type="match status" value="1"/>
</dbReference>
<gene>
    <name evidence="4" type="ORF">QRX50_09610</name>
</gene>
<dbReference type="PANTHER" id="PTHR43194:SF2">
    <property type="entry name" value="PEROXISOMAL MEMBRANE PROTEIN LPX1"/>
    <property type="match status" value="1"/>
</dbReference>
<name>A0A9Y2IJM6_9PSEU</name>
<dbReference type="GO" id="GO:0016787">
    <property type="term" value="F:hydrolase activity"/>
    <property type="evidence" value="ECO:0007669"/>
    <property type="project" value="UniProtKB-KW"/>
</dbReference>
<feature type="signal peptide" evidence="2">
    <location>
        <begin position="1"/>
        <end position="26"/>
    </location>
</feature>
<dbReference type="SUPFAM" id="SSF53474">
    <property type="entry name" value="alpha/beta-Hydrolases"/>
    <property type="match status" value="1"/>
</dbReference>
<feature type="region of interest" description="Disordered" evidence="1">
    <location>
        <begin position="33"/>
        <end position="74"/>
    </location>
</feature>
<sequence length="291" mass="30537">MTTTRTAGSLLALLCAFAVTACSANATAPDQPAQATSAQQTSTQQTSTTAPATSAKRSPATPPPPYEVTVPERTRKTAQGFPVNVCVPDRLDPQVLSLTTSDGFHLPAIELGSGDRVILLDHESGYYICSWLDTAEKLAAKGYHVLVFEYRGHGAAQKSSVDLDKFDTDTSAALAELHRRGAKSMLLGGASCGGSSAARLAAKEPQLVGLLILSSPSKCGGDSVAAIRKVTEPAFFAVEPDDYSGNVIGEVQKLYEAPGRPRPTSTWRSCPAGRTAPTCCATPKPRTGWKS</sequence>
<accession>A0A9Y2IJM6</accession>
<feature type="chain" id="PRO_5040833751" evidence="2">
    <location>
        <begin position="27"/>
        <end position="291"/>
    </location>
</feature>
<dbReference type="RefSeq" id="WP_285971599.1">
    <property type="nucleotide sequence ID" value="NZ_CP127294.1"/>
</dbReference>
<reference evidence="4 5" key="1">
    <citation type="submission" date="2023-06" db="EMBL/GenBank/DDBJ databases">
        <authorList>
            <person name="Oyuntsetseg B."/>
            <person name="Kim S.B."/>
        </authorList>
    </citation>
    <scope>NUCLEOTIDE SEQUENCE [LARGE SCALE GENOMIC DNA]</scope>
    <source>
        <strain evidence="4 5">2-15</strain>
    </source>
</reference>
<dbReference type="Proteomes" id="UP001236014">
    <property type="component" value="Chromosome"/>
</dbReference>
<dbReference type="PANTHER" id="PTHR43194">
    <property type="entry name" value="HYDROLASE ALPHA/BETA FOLD FAMILY"/>
    <property type="match status" value="1"/>
</dbReference>
<dbReference type="Gene3D" id="3.40.50.1820">
    <property type="entry name" value="alpha/beta hydrolase"/>
    <property type="match status" value="1"/>
</dbReference>
<keyword evidence="5" id="KW-1185">Reference proteome</keyword>
<dbReference type="EMBL" id="CP127294">
    <property type="protein sequence ID" value="WIX80987.1"/>
    <property type="molecule type" value="Genomic_DNA"/>
</dbReference>
<dbReference type="Pfam" id="PF12146">
    <property type="entry name" value="Hydrolase_4"/>
    <property type="match status" value="1"/>
</dbReference>
<dbReference type="InterPro" id="IPR022742">
    <property type="entry name" value="Hydrolase_4"/>
</dbReference>